<gene>
    <name evidence="2" type="ORF">HGRIS_006213</name>
</gene>
<name>A0ABR3K0H2_9AGAR</name>
<reference evidence="3" key="1">
    <citation type="submission" date="2024-06" db="EMBL/GenBank/DDBJ databases">
        <title>Multi-omics analyses provide insights into the biosynthesis of the anticancer antibiotic pleurotin in Hohenbuehelia grisea.</title>
        <authorList>
            <person name="Weaver J.A."/>
            <person name="Alberti F."/>
        </authorList>
    </citation>
    <scope>NUCLEOTIDE SEQUENCE [LARGE SCALE GENOMIC DNA]</scope>
    <source>
        <strain evidence="3">T-177</strain>
    </source>
</reference>
<evidence type="ECO:0000313" key="2">
    <source>
        <dbReference type="EMBL" id="KAL0961251.1"/>
    </source>
</evidence>
<dbReference type="PROSITE" id="PS50097">
    <property type="entry name" value="BTB"/>
    <property type="match status" value="1"/>
</dbReference>
<sequence>MYSNLPPYKQRGEPWFEDGNLILVTACDAIAFRVHRGVLARHSEIFNGMFELPQPTASTSESSLEMIEGCQVVKMYDLPAELSSLVKALYDGVSFSNQSIDDFFHLAGILRLSSKYFIAHLRTEAIHFLTETWAVTLGAHDMMVHKALETSAKATTALALSYPYVHPLHVLNLARETNVRSVVPSCIYFLSLYRLDDILSGDHPKLQVEHPSRPSSVLTLEDIRLYTLMFQRRIDINVEFFRQFCGKRNACAQCTNAKETCRRGFSKLTRHLSDSWNVRTSALHWMNQAVEYLETLNLVCYSCYAAFSRDVKALRESTWEELPSYIGLPSWAELIKADRDLPT</sequence>
<evidence type="ECO:0000259" key="1">
    <source>
        <dbReference type="PROSITE" id="PS50097"/>
    </source>
</evidence>
<keyword evidence="3" id="KW-1185">Reference proteome</keyword>
<protein>
    <recommendedName>
        <fullName evidence="1">BTB domain-containing protein</fullName>
    </recommendedName>
</protein>
<dbReference type="EMBL" id="JASNQZ010000001">
    <property type="protein sequence ID" value="KAL0961251.1"/>
    <property type="molecule type" value="Genomic_DNA"/>
</dbReference>
<organism evidence="2 3">
    <name type="scientific">Hohenbuehelia grisea</name>
    <dbReference type="NCBI Taxonomy" id="104357"/>
    <lineage>
        <taxon>Eukaryota</taxon>
        <taxon>Fungi</taxon>
        <taxon>Dikarya</taxon>
        <taxon>Basidiomycota</taxon>
        <taxon>Agaricomycotina</taxon>
        <taxon>Agaricomycetes</taxon>
        <taxon>Agaricomycetidae</taxon>
        <taxon>Agaricales</taxon>
        <taxon>Pleurotineae</taxon>
        <taxon>Pleurotaceae</taxon>
        <taxon>Hohenbuehelia</taxon>
    </lineage>
</organism>
<dbReference type="InterPro" id="IPR000210">
    <property type="entry name" value="BTB/POZ_dom"/>
</dbReference>
<evidence type="ECO:0000313" key="3">
    <source>
        <dbReference type="Proteomes" id="UP001556367"/>
    </source>
</evidence>
<dbReference type="InterPro" id="IPR011333">
    <property type="entry name" value="SKP1/BTB/POZ_sf"/>
</dbReference>
<proteinExistence type="predicted"/>
<accession>A0ABR3K0H2</accession>
<dbReference type="Gene3D" id="3.30.710.10">
    <property type="entry name" value="Potassium Channel Kv1.1, Chain A"/>
    <property type="match status" value="1"/>
</dbReference>
<dbReference type="CDD" id="cd18186">
    <property type="entry name" value="BTB_POZ_ZBTB_KLHL-like"/>
    <property type="match status" value="1"/>
</dbReference>
<feature type="domain" description="BTB" evidence="1">
    <location>
        <begin position="19"/>
        <end position="92"/>
    </location>
</feature>
<dbReference type="SUPFAM" id="SSF54695">
    <property type="entry name" value="POZ domain"/>
    <property type="match status" value="1"/>
</dbReference>
<comment type="caution">
    <text evidence="2">The sequence shown here is derived from an EMBL/GenBank/DDBJ whole genome shotgun (WGS) entry which is preliminary data.</text>
</comment>
<dbReference type="Proteomes" id="UP001556367">
    <property type="component" value="Unassembled WGS sequence"/>
</dbReference>
<dbReference type="Pfam" id="PF00651">
    <property type="entry name" value="BTB"/>
    <property type="match status" value="1"/>
</dbReference>